<accession>A0A2Z6GDG4</accession>
<reference evidence="2 3" key="1">
    <citation type="submission" date="2018-06" db="EMBL/GenBank/DDBJ databases">
        <title>OYT1 Genome Sequencing.</title>
        <authorList>
            <person name="Kato S."/>
            <person name="Itoh T."/>
            <person name="Ohkuma M."/>
        </authorList>
    </citation>
    <scope>NUCLEOTIDE SEQUENCE [LARGE SCALE GENOMIC DNA]</scope>
    <source>
        <strain evidence="2 3">OYT1</strain>
    </source>
</reference>
<gene>
    <name evidence="2" type="ORF">OYT1_ch1867</name>
</gene>
<name>A0A2Z6GDG4_9PROT</name>
<dbReference type="GO" id="GO:0035438">
    <property type="term" value="F:cyclic-di-GMP binding"/>
    <property type="evidence" value="ECO:0007669"/>
    <property type="project" value="InterPro"/>
</dbReference>
<dbReference type="Proteomes" id="UP000033070">
    <property type="component" value="Chromosome"/>
</dbReference>
<dbReference type="KEGG" id="fam:OYT1_ch1867"/>
<proteinExistence type="predicted"/>
<sequence length="135" mass="15166">MTLSLERRQHPRFQINNRTAIMFGQGRIRDIYHGDTSNLSLGGASILCNLKLREAMEEVVIFLFAPTPQIQHIKTRARVLHASSFADSTSRLRVAFTEFCGDGIARLTTLLEANPHLILTDIVTTERSPSKSDDE</sequence>
<dbReference type="STRING" id="1188319.OYT1_00859"/>
<dbReference type="RefSeq" id="WP_062626066.1">
    <property type="nucleotide sequence ID" value="NZ_AP018738.1"/>
</dbReference>
<feature type="domain" description="PilZ" evidence="1">
    <location>
        <begin position="6"/>
        <end position="109"/>
    </location>
</feature>
<protein>
    <recommendedName>
        <fullName evidence="1">PilZ domain-containing protein</fullName>
    </recommendedName>
</protein>
<dbReference type="SUPFAM" id="SSF141371">
    <property type="entry name" value="PilZ domain-like"/>
    <property type="match status" value="1"/>
</dbReference>
<evidence type="ECO:0000259" key="1">
    <source>
        <dbReference type="Pfam" id="PF07238"/>
    </source>
</evidence>
<dbReference type="InterPro" id="IPR009875">
    <property type="entry name" value="PilZ_domain"/>
</dbReference>
<organism evidence="2 3">
    <name type="scientific">Ferriphaselus amnicola</name>
    <dbReference type="NCBI Taxonomy" id="1188319"/>
    <lineage>
        <taxon>Bacteria</taxon>
        <taxon>Pseudomonadati</taxon>
        <taxon>Pseudomonadota</taxon>
        <taxon>Betaproteobacteria</taxon>
        <taxon>Nitrosomonadales</taxon>
        <taxon>Gallionellaceae</taxon>
        <taxon>Ferriphaselus</taxon>
    </lineage>
</organism>
<dbReference type="AlphaFoldDB" id="A0A2Z6GDG4"/>
<dbReference type="Gene3D" id="2.40.10.220">
    <property type="entry name" value="predicted glycosyltransferase like domains"/>
    <property type="match status" value="1"/>
</dbReference>
<dbReference type="EMBL" id="AP018738">
    <property type="protein sequence ID" value="BBE51394.1"/>
    <property type="molecule type" value="Genomic_DNA"/>
</dbReference>
<evidence type="ECO:0000313" key="2">
    <source>
        <dbReference type="EMBL" id="BBE51394.1"/>
    </source>
</evidence>
<dbReference type="Pfam" id="PF07238">
    <property type="entry name" value="PilZ"/>
    <property type="match status" value="1"/>
</dbReference>
<keyword evidence="3" id="KW-1185">Reference proteome</keyword>
<evidence type="ECO:0000313" key="3">
    <source>
        <dbReference type="Proteomes" id="UP000033070"/>
    </source>
</evidence>